<dbReference type="OrthoDB" id="1426925at2759"/>
<name>A0A371EBJ1_MUCPR</name>
<reference evidence="1" key="1">
    <citation type="submission" date="2018-05" db="EMBL/GenBank/DDBJ databases">
        <title>Draft genome of Mucuna pruriens seed.</title>
        <authorList>
            <person name="Nnadi N.E."/>
            <person name="Vos R."/>
            <person name="Hasami M.H."/>
            <person name="Devisetty U.K."/>
            <person name="Aguiy J.C."/>
        </authorList>
    </citation>
    <scope>NUCLEOTIDE SEQUENCE [LARGE SCALE GENOMIC DNA]</scope>
    <source>
        <strain evidence="1">JCA_2017</strain>
    </source>
</reference>
<protein>
    <recommendedName>
        <fullName evidence="3">Retrotransposon gag domain-containing protein</fullName>
    </recommendedName>
</protein>
<comment type="caution">
    <text evidence="1">The sequence shown here is derived from an EMBL/GenBank/DDBJ whole genome shotgun (WGS) entry which is preliminary data.</text>
</comment>
<dbReference type="Proteomes" id="UP000257109">
    <property type="component" value="Unassembled WGS sequence"/>
</dbReference>
<proteinExistence type="predicted"/>
<evidence type="ECO:0000313" key="2">
    <source>
        <dbReference type="Proteomes" id="UP000257109"/>
    </source>
</evidence>
<accession>A0A371EBJ1</accession>
<organism evidence="1 2">
    <name type="scientific">Mucuna pruriens</name>
    <name type="common">Velvet bean</name>
    <name type="synonym">Dolichos pruriens</name>
    <dbReference type="NCBI Taxonomy" id="157652"/>
    <lineage>
        <taxon>Eukaryota</taxon>
        <taxon>Viridiplantae</taxon>
        <taxon>Streptophyta</taxon>
        <taxon>Embryophyta</taxon>
        <taxon>Tracheophyta</taxon>
        <taxon>Spermatophyta</taxon>
        <taxon>Magnoliopsida</taxon>
        <taxon>eudicotyledons</taxon>
        <taxon>Gunneridae</taxon>
        <taxon>Pentapetalae</taxon>
        <taxon>rosids</taxon>
        <taxon>fabids</taxon>
        <taxon>Fabales</taxon>
        <taxon>Fabaceae</taxon>
        <taxon>Papilionoideae</taxon>
        <taxon>50 kb inversion clade</taxon>
        <taxon>NPAAA clade</taxon>
        <taxon>indigoferoid/millettioid clade</taxon>
        <taxon>Phaseoleae</taxon>
        <taxon>Mucuna</taxon>
    </lineage>
</organism>
<evidence type="ECO:0008006" key="3">
    <source>
        <dbReference type="Google" id="ProtNLM"/>
    </source>
</evidence>
<gene>
    <name evidence="1" type="ORF">CR513_58199</name>
</gene>
<dbReference type="EMBL" id="QJKJ01014931">
    <property type="protein sequence ID" value="RDX63385.1"/>
    <property type="molecule type" value="Genomic_DNA"/>
</dbReference>
<keyword evidence="2" id="KW-1185">Reference proteome</keyword>
<sequence length="102" mass="11774">MCSKVERSYQGRSRLRKHLFMDEIIETPLLVGWKNLSLNKYEGTTDPNKHINAYVSQGAALNWYTRLPPNSIDLFETLMMKFGAQYATSRPHHFTSIALVNL</sequence>
<evidence type="ECO:0000313" key="1">
    <source>
        <dbReference type="EMBL" id="RDX63385.1"/>
    </source>
</evidence>
<dbReference type="AlphaFoldDB" id="A0A371EBJ1"/>
<feature type="non-terminal residue" evidence="1">
    <location>
        <position position="1"/>
    </location>
</feature>